<dbReference type="InterPro" id="IPR039564">
    <property type="entry name" value="Peptidase_C39-like"/>
</dbReference>
<accession>A0A7X3SM04</accession>
<dbReference type="AlphaFoldDB" id="A0A7X3SM04"/>
<protein>
    <recommendedName>
        <fullName evidence="1">Peptidase C39-like domain-containing protein</fullName>
    </recommendedName>
</protein>
<proteinExistence type="predicted"/>
<dbReference type="Proteomes" id="UP000460412">
    <property type="component" value="Unassembled WGS sequence"/>
</dbReference>
<dbReference type="Pfam" id="PF13529">
    <property type="entry name" value="Peptidase_C39_2"/>
    <property type="match status" value="1"/>
</dbReference>
<comment type="caution">
    <text evidence="2">The sequence shown here is derived from an EMBL/GenBank/DDBJ whole genome shotgun (WGS) entry which is preliminary data.</text>
</comment>
<keyword evidence="3" id="KW-1185">Reference proteome</keyword>
<dbReference type="EMBL" id="WUQX01000001">
    <property type="protein sequence ID" value="MXP78866.1"/>
    <property type="molecule type" value="Genomic_DNA"/>
</dbReference>
<reference evidence="2 3" key="1">
    <citation type="submission" date="2019-12" db="EMBL/GenBank/DDBJ databases">
        <title>Sporaefaciens musculi gen. nov., sp. nov., a novel bacterium isolated from the caecum of an obese mouse.</title>
        <authorList>
            <person name="Rasmussen T.S."/>
            <person name="Streidl T."/>
            <person name="Hitch T.C.A."/>
            <person name="Wortmann E."/>
            <person name="Deptula P."/>
            <person name="Hansen M."/>
            <person name="Nielsen D.S."/>
            <person name="Clavel T."/>
            <person name="Vogensen F.K."/>
        </authorList>
    </citation>
    <scope>NUCLEOTIDE SEQUENCE [LARGE SCALE GENOMIC DNA]</scope>
    <source>
        <strain evidence="2 3">WCA-9-b2</strain>
    </source>
</reference>
<evidence type="ECO:0000313" key="3">
    <source>
        <dbReference type="Proteomes" id="UP000460412"/>
    </source>
</evidence>
<dbReference type="RefSeq" id="WP_159756117.1">
    <property type="nucleotide sequence ID" value="NZ_CASSPE010000012.1"/>
</dbReference>
<sequence length="237" mass="25423">MKKKLFYGAAAGIVTISLLLCMPFSQIDLASGTLPTAPSLPDAAKAPVEAPVVTDGQYSLTIESSIGILTYYNQSDARWADYLYGGQDPLKKYGCGPTALSMIVSSFTNQTLLPFEMADWAAANHYWSPGGGTAHNFIPECAAAFGFQVNSFQNFTVDGILSELSSGHILVALMGPGHFTGSGHFIIITDYWTGTQVRIADPASLENTQTPWEVQTILDELSPFANFGGPLWSISPK</sequence>
<name>A0A7X3SM04_9FIRM</name>
<evidence type="ECO:0000313" key="2">
    <source>
        <dbReference type="EMBL" id="MXP78866.1"/>
    </source>
</evidence>
<evidence type="ECO:0000259" key="1">
    <source>
        <dbReference type="Pfam" id="PF13529"/>
    </source>
</evidence>
<gene>
    <name evidence="2" type="ORF">GN277_27080</name>
</gene>
<feature type="domain" description="Peptidase C39-like" evidence="1">
    <location>
        <begin position="71"/>
        <end position="203"/>
    </location>
</feature>
<dbReference type="Gene3D" id="3.90.70.10">
    <property type="entry name" value="Cysteine proteinases"/>
    <property type="match status" value="1"/>
</dbReference>
<organism evidence="2 3">
    <name type="scientific">Sporofaciens musculi</name>
    <dbReference type="NCBI Taxonomy" id="2681861"/>
    <lineage>
        <taxon>Bacteria</taxon>
        <taxon>Bacillati</taxon>
        <taxon>Bacillota</taxon>
        <taxon>Clostridia</taxon>
        <taxon>Lachnospirales</taxon>
        <taxon>Lachnospiraceae</taxon>
        <taxon>Sporofaciens</taxon>
    </lineage>
</organism>